<dbReference type="Proteomes" id="UP000763557">
    <property type="component" value="Unassembled WGS sequence"/>
</dbReference>
<dbReference type="PROSITE" id="PS50835">
    <property type="entry name" value="IG_LIKE"/>
    <property type="match status" value="1"/>
</dbReference>
<evidence type="ECO:0000259" key="2">
    <source>
        <dbReference type="PROSITE" id="PS50093"/>
    </source>
</evidence>
<dbReference type="Pfam" id="PF18998">
    <property type="entry name" value="Flg_new_2"/>
    <property type="match status" value="2"/>
</dbReference>
<dbReference type="InterPro" id="IPR013783">
    <property type="entry name" value="Ig-like_fold"/>
</dbReference>
<accession>A0ABX2F0X2</accession>
<keyword evidence="5" id="KW-1185">Reference proteome</keyword>
<dbReference type="Pfam" id="PF18911">
    <property type="entry name" value="PKD_4"/>
    <property type="match status" value="1"/>
</dbReference>
<dbReference type="SUPFAM" id="SSF49299">
    <property type="entry name" value="PKD domain"/>
    <property type="match status" value="1"/>
</dbReference>
<dbReference type="InterPro" id="IPR015943">
    <property type="entry name" value="WD40/YVTN_repeat-like_dom_sf"/>
</dbReference>
<dbReference type="SUPFAM" id="SSF50969">
    <property type="entry name" value="YVTN repeat-like/Quinoprotein amine dehydrogenase"/>
    <property type="match status" value="1"/>
</dbReference>
<protein>
    <submittedName>
        <fullName evidence="4">PASTA domain-containing protein</fullName>
    </submittedName>
</protein>
<feature type="compositionally biased region" description="Polar residues" evidence="1">
    <location>
        <begin position="400"/>
        <end position="420"/>
    </location>
</feature>
<dbReference type="InterPro" id="IPR044060">
    <property type="entry name" value="Bacterial_rp_domain"/>
</dbReference>
<gene>
    <name evidence="4" type="ORF">GC106_21650</name>
</gene>
<feature type="domain" description="Ig-like" evidence="3">
    <location>
        <begin position="704"/>
        <end position="785"/>
    </location>
</feature>
<dbReference type="Gene3D" id="2.60.40.10">
    <property type="entry name" value="Immunoglobulins"/>
    <property type="match status" value="1"/>
</dbReference>
<dbReference type="RefSeq" id="WP_173128089.1">
    <property type="nucleotide sequence ID" value="NZ_CBCSGW010000040.1"/>
</dbReference>
<feature type="compositionally biased region" description="Low complexity" evidence="1">
    <location>
        <begin position="429"/>
        <end position="447"/>
    </location>
</feature>
<name>A0ABX2F0X2_9PSEU</name>
<proteinExistence type="predicted"/>
<dbReference type="InterPro" id="IPR007110">
    <property type="entry name" value="Ig-like_dom"/>
</dbReference>
<dbReference type="Gene3D" id="2.130.10.10">
    <property type="entry name" value="YVTN repeat-like/Quinoprotein amine dehydrogenase"/>
    <property type="match status" value="2"/>
</dbReference>
<evidence type="ECO:0000313" key="5">
    <source>
        <dbReference type="Proteomes" id="UP000763557"/>
    </source>
</evidence>
<feature type="region of interest" description="Disordered" evidence="1">
    <location>
        <begin position="364"/>
        <end position="464"/>
    </location>
</feature>
<dbReference type="EMBL" id="JAAATY010000005">
    <property type="protein sequence ID" value="NRN64959.1"/>
    <property type="molecule type" value="Genomic_DNA"/>
</dbReference>
<evidence type="ECO:0000259" key="3">
    <source>
        <dbReference type="PROSITE" id="PS50835"/>
    </source>
</evidence>
<reference evidence="4 5" key="1">
    <citation type="submission" date="2020-01" db="EMBL/GenBank/DDBJ databases">
        <title>Kibdelosporangium persica a novel Actinomycetes from a hot desert in Iran.</title>
        <authorList>
            <person name="Safaei N."/>
            <person name="Zaburannyi N."/>
            <person name="Mueller R."/>
            <person name="Wink J."/>
        </authorList>
    </citation>
    <scope>NUCLEOTIDE SEQUENCE [LARGE SCALE GENOMIC DNA]</scope>
    <source>
        <strain evidence="4 5">4NS15</strain>
    </source>
</reference>
<comment type="caution">
    <text evidence="4">The sequence shown here is derived from an EMBL/GenBank/DDBJ whole genome shotgun (WGS) entry which is preliminary data.</text>
</comment>
<feature type="domain" description="PKD" evidence="2">
    <location>
        <begin position="483"/>
        <end position="537"/>
    </location>
</feature>
<organism evidence="4 5">
    <name type="scientific">Kibdelosporangium persicum</name>
    <dbReference type="NCBI Taxonomy" id="2698649"/>
    <lineage>
        <taxon>Bacteria</taxon>
        <taxon>Bacillati</taxon>
        <taxon>Actinomycetota</taxon>
        <taxon>Actinomycetes</taxon>
        <taxon>Pseudonocardiales</taxon>
        <taxon>Pseudonocardiaceae</taxon>
        <taxon>Kibdelosporangium</taxon>
    </lineage>
</organism>
<dbReference type="InterPro" id="IPR000601">
    <property type="entry name" value="PKD_dom"/>
</dbReference>
<dbReference type="PROSITE" id="PS50093">
    <property type="entry name" value="PKD"/>
    <property type="match status" value="1"/>
</dbReference>
<evidence type="ECO:0000313" key="4">
    <source>
        <dbReference type="EMBL" id="NRN64959.1"/>
    </source>
</evidence>
<dbReference type="InterPro" id="IPR011044">
    <property type="entry name" value="Quino_amine_DH_bsu"/>
</dbReference>
<evidence type="ECO:0000256" key="1">
    <source>
        <dbReference type="SAM" id="MobiDB-lite"/>
    </source>
</evidence>
<feature type="compositionally biased region" description="Low complexity" evidence="1">
    <location>
        <begin position="382"/>
        <end position="398"/>
    </location>
</feature>
<dbReference type="InterPro" id="IPR035986">
    <property type="entry name" value="PKD_dom_sf"/>
</dbReference>
<sequence length="785" mass="80230">MSVWSRAGLAVVAALLLGVIVVIGSDKGEPVRDVRLLSGAAWLSSSKVGQVTLLDGNNVEVAAQVQVAPAGHSLEVAQQGSTAYAVDRSAGTVRRVEGGTYELSDPQAPIPDATNGLAVIPGRDTVYTVDKRRGMLAYTDPKSLAPQGNAVTFAAGTAMIDDNGTLWAIDARTGDLTHVRDGKLNIRRQVAQPGGAELTMVGGRPVVVDIAGRKAVSVDSDTGRPGDPVELDLRTTDTVQVSGSRRADRLYLVVGRGVLNVCDLAANDCGKVIGLREGNTYGPPVEAGDQVFVPDYTTGQVWIIDVENSRVIAKPTVLAPDVRFELLVRDGVVFYNDTNSERAGVIQLDGKVINAAKYDAGNPGKGLSGSVAPSAPPQRTSPAGQAVAPAQPPRGGVPSQAAQRTSVGSPPVSGHQQPVEPSSEPAGASPTASDSPSVSSTPTTTTQHPPPAEPRLEISMSTTTPTENQTVTLRVNNLNGEAPVSAQWTFGDGATGSGTTTTHRWAAARATPYLVAVTATMPDGRQAMASANVTVSAVPHVRLTVSVPGGGGSVTGGGINCPGTCSVDVQPNTQITLTAQPDATHQAGSWGGACAGKSGASCDVTVDEAKSVSHTFEAKPVPQATLTIAAPTGGRVLVGGGGTCPSTCSVTRNTGTAVKLTAEPADDRVFGAWGGACAGQGATCSLTMTGQQSVSVTFTLIEKPQITSLECGSQGKGTFSCTLTATPAKLQIRWIVDGVPITDENDNKYMTSVCGSDNRATVEVTVSNARGSDTAKGGSSCETGS</sequence>